<gene>
    <name evidence="1" type="ORF">TIFTF001_036117</name>
</gene>
<keyword evidence="2" id="KW-1185">Reference proteome</keyword>
<reference evidence="1" key="1">
    <citation type="submission" date="2023-07" db="EMBL/GenBank/DDBJ databases">
        <title>draft genome sequence of fig (Ficus carica).</title>
        <authorList>
            <person name="Takahashi T."/>
            <person name="Nishimura K."/>
        </authorList>
    </citation>
    <scope>NUCLEOTIDE SEQUENCE</scope>
</reference>
<evidence type="ECO:0000313" key="1">
    <source>
        <dbReference type="EMBL" id="GMN67060.1"/>
    </source>
</evidence>
<organism evidence="1 2">
    <name type="scientific">Ficus carica</name>
    <name type="common">Common fig</name>
    <dbReference type="NCBI Taxonomy" id="3494"/>
    <lineage>
        <taxon>Eukaryota</taxon>
        <taxon>Viridiplantae</taxon>
        <taxon>Streptophyta</taxon>
        <taxon>Embryophyta</taxon>
        <taxon>Tracheophyta</taxon>
        <taxon>Spermatophyta</taxon>
        <taxon>Magnoliopsida</taxon>
        <taxon>eudicotyledons</taxon>
        <taxon>Gunneridae</taxon>
        <taxon>Pentapetalae</taxon>
        <taxon>rosids</taxon>
        <taxon>fabids</taxon>
        <taxon>Rosales</taxon>
        <taxon>Moraceae</taxon>
        <taxon>Ficeae</taxon>
        <taxon>Ficus</taxon>
    </lineage>
</organism>
<accession>A0AA88E676</accession>
<name>A0AA88E676_FICCA</name>
<dbReference type="Proteomes" id="UP001187192">
    <property type="component" value="Unassembled WGS sequence"/>
</dbReference>
<protein>
    <submittedName>
        <fullName evidence="1">Uncharacterized protein</fullName>
    </submittedName>
</protein>
<dbReference type="EMBL" id="BTGU01000400">
    <property type="protein sequence ID" value="GMN67060.1"/>
    <property type="molecule type" value="Genomic_DNA"/>
</dbReference>
<comment type="caution">
    <text evidence="1">The sequence shown here is derived from an EMBL/GenBank/DDBJ whole genome shotgun (WGS) entry which is preliminary data.</text>
</comment>
<sequence>MDKNKTQGGNLQLYPEEKQHYVGQDITREVMIGMLCYDVLYYEVSNLTAVLNAILWRVGAADCEIMNVKVYVCMASKLPRVVPIRARSGLVHDLGTQLPPYVGGRLGRYITPPATGGVPSRRSTKNGVDYVLWSRLVRLIIRPLVAPSTWGWSVTRFSRGDNSFHELPQVAIANQRLDLVSELNTFFSLVTHVLVEVAIFVRVPPRLIRPDGPRVPKQSFARHLV</sequence>
<proteinExistence type="predicted"/>
<dbReference type="AlphaFoldDB" id="A0AA88E676"/>
<evidence type="ECO:0000313" key="2">
    <source>
        <dbReference type="Proteomes" id="UP001187192"/>
    </source>
</evidence>